<dbReference type="Pfam" id="PF01381">
    <property type="entry name" value="HTH_3"/>
    <property type="match status" value="1"/>
</dbReference>
<dbReference type="PROSITE" id="PS50943">
    <property type="entry name" value="HTH_CROC1"/>
    <property type="match status" value="1"/>
</dbReference>
<reference evidence="3 4" key="1">
    <citation type="submission" date="2018-08" db="EMBL/GenBank/DDBJ databases">
        <title>A genome reference for cultivated species of the human gut microbiota.</title>
        <authorList>
            <person name="Zou Y."/>
            <person name="Xue W."/>
            <person name="Luo G."/>
        </authorList>
    </citation>
    <scope>NUCLEOTIDE SEQUENCE [LARGE SCALE GENOMIC DNA]</scope>
    <source>
        <strain evidence="3 4">AF22-21</strain>
    </source>
</reference>
<dbReference type="OrthoDB" id="1848513at2"/>
<dbReference type="EMBL" id="QRVK01000014">
    <property type="protein sequence ID" value="RGS42893.1"/>
    <property type="molecule type" value="Genomic_DNA"/>
</dbReference>
<organism evidence="3 4">
    <name type="scientific">Coprococcus eutactus</name>
    <dbReference type="NCBI Taxonomy" id="33043"/>
    <lineage>
        <taxon>Bacteria</taxon>
        <taxon>Bacillati</taxon>
        <taxon>Bacillota</taxon>
        <taxon>Clostridia</taxon>
        <taxon>Lachnospirales</taxon>
        <taxon>Lachnospiraceae</taxon>
        <taxon>Coprococcus</taxon>
    </lineage>
</organism>
<dbReference type="SMART" id="SM00530">
    <property type="entry name" value="HTH_XRE"/>
    <property type="match status" value="1"/>
</dbReference>
<feature type="domain" description="HTH cro/C1-type" evidence="2">
    <location>
        <begin position="8"/>
        <end position="62"/>
    </location>
</feature>
<dbReference type="InterPro" id="IPR001387">
    <property type="entry name" value="Cro/C1-type_HTH"/>
</dbReference>
<evidence type="ECO:0000313" key="3">
    <source>
        <dbReference type="EMBL" id="RGS42893.1"/>
    </source>
</evidence>
<evidence type="ECO:0000313" key="4">
    <source>
        <dbReference type="Proteomes" id="UP000283295"/>
    </source>
</evidence>
<dbReference type="GO" id="GO:0003677">
    <property type="term" value="F:DNA binding"/>
    <property type="evidence" value="ECO:0007669"/>
    <property type="project" value="UniProtKB-KW"/>
</dbReference>
<name>A0A3R5WLH0_9FIRM</name>
<dbReference type="AlphaFoldDB" id="A0A3R5WLH0"/>
<keyword evidence="1" id="KW-0238">DNA-binding</keyword>
<gene>
    <name evidence="3" type="ORF">DWX94_07205</name>
</gene>
<comment type="caution">
    <text evidence="3">The sequence shown here is derived from an EMBL/GenBank/DDBJ whole genome shotgun (WGS) entry which is preliminary data.</text>
</comment>
<dbReference type="PANTHER" id="PTHR46558">
    <property type="entry name" value="TRACRIPTIONAL REGULATORY PROTEIN-RELATED-RELATED"/>
    <property type="match status" value="1"/>
</dbReference>
<dbReference type="Gene3D" id="1.10.260.40">
    <property type="entry name" value="lambda repressor-like DNA-binding domains"/>
    <property type="match status" value="1"/>
</dbReference>
<protein>
    <submittedName>
        <fullName evidence="3">XRE family transcriptional regulator</fullName>
    </submittedName>
</protein>
<proteinExistence type="predicted"/>
<accession>A0A3R5WLH0</accession>
<evidence type="ECO:0000259" key="2">
    <source>
        <dbReference type="PROSITE" id="PS50943"/>
    </source>
</evidence>
<sequence>MSTIGENIKKCRIERGMTQKKLSELLNVSQNAVHNWETGKREPNMSILHQIAQILDKSIILLIDGDEENHPLSADDYAKDLYNSMTDEEKQAKTYYFDEKTAQTAQEIFENKQLSLLFDAAKDASPEDLETVHTMLLALKNKDKKTE</sequence>
<dbReference type="CDD" id="cd00093">
    <property type="entry name" value="HTH_XRE"/>
    <property type="match status" value="1"/>
</dbReference>
<dbReference type="Proteomes" id="UP000283295">
    <property type="component" value="Unassembled WGS sequence"/>
</dbReference>
<dbReference type="InterPro" id="IPR010982">
    <property type="entry name" value="Lambda_DNA-bd_dom_sf"/>
</dbReference>
<dbReference type="SUPFAM" id="SSF47413">
    <property type="entry name" value="lambda repressor-like DNA-binding domains"/>
    <property type="match status" value="1"/>
</dbReference>
<dbReference type="PANTHER" id="PTHR46558:SF11">
    <property type="entry name" value="HTH-TYPE TRANSCRIPTIONAL REGULATOR XRE"/>
    <property type="match status" value="1"/>
</dbReference>
<evidence type="ECO:0000256" key="1">
    <source>
        <dbReference type="ARBA" id="ARBA00023125"/>
    </source>
</evidence>